<comment type="similarity">
    <text evidence="1">Belongs to the TSR2 family.</text>
</comment>
<accession>A0A2V3INA1</accession>
<organism evidence="4 5">
    <name type="scientific">Gracilariopsis chorda</name>
    <dbReference type="NCBI Taxonomy" id="448386"/>
    <lineage>
        <taxon>Eukaryota</taxon>
        <taxon>Rhodophyta</taxon>
        <taxon>Florideophyceae</taxon>
        <taxon>Rhodymeniophycidae</taxon>
        <taxon>Gracilariales</taxon>
        <taxon>Gracilariaceae</taxon>
        <taxon>Gracilariopsis</taxon>
    </lineage>
</organism>
<dbReference type="Proteomes" id="UP000247409">
    <property type="component" value="Unassembled WGS sequence"/>
</dbReference>
<evidence type="ECO:0000256" key="2">
    <source>
        <dbReference type="ARBA" id="ARBA00022552"/>
    </source>
</evidence>
<dbReference type="EMBL" id="NBIV01000119">
    <property type="protein sequence ID" value="PXF43555.1"/>
    <property type="molecule type" value="Genomic_DNA"/>
</dbReference>
<reference evidence="4 5" key="1">
    <citation type="journal article" date="2018" name="Mol. Biol. Evol.">
        <title>Analysis of the draft genome of the red seaweed Gracilariopsis chorda provides insights into genome size evolution in Rhodophyta.</title>
        <authorList>
            <person name="Lee J."/>
            <person name="Yang E.C."/>
            <person name="Graf L."/>
            <person name="Yang J.H."/>
            <person name="Qiu H."/>
            <person name="Zel Zion U."/>
            <person name="Chan C.X."/>
            <person name="Stephens T.G."/>
            <person name="Weber A.P.M."/>
            <person name="Boo G.H."/>
            <person name="Boo S.M."/>
            <person name="Kim K.M."/>
            <person name="Shin Y."/>
            <person name="Jung M."/>
            <person name="Lee S.J."/>
            <person name="Yim H.S."/>
            <person name="Lee J.H."/>
            <person name="Bhattacharya D."/>
            <person name="Yoon H.S."/>
        </authorList>
    </citation>
    <scope>NUCLEOTIDE SEQUENCE [LARGE SCALE GENOMIC DNA]</scope>
    <source>
        <strain evidence="4 5">SKKU-2015</strain>
        <tissue evidence="4">Whole body</tissue>
    </source>
</reference>
<proteinExistence type="inferred from homology"/>
<evidence type="ECO:0000256" key="1">
    <source>
        <dbReference type="ARBA" id="ARBA00006524"/>
    </source>
</evidence>
<dbReference type="PANTHER" id="PTHR21250">
    <property type="entry name" value="PRE-RRNA-PROCESSING PROTEIN TSR2 HOMOLOG"/>
    <property type="match status" value="1"/>
</dbReference>
<dbReference type="InterPro" id="IPR019398">
    <property type="entry name" value="Pre-rRNA_process_TSR2"/>
</dbReference>
<sequence length="165" mass="18300">MQFESAQQAVSTAIRSIFDRWTALKLVIEHQMGGNPDPAIELMNIAVAMATNPSERHDEDDFIDLFYEAFNRMQADIEDGSPEEIAALVVRIRDAAARGDYTPASEASLKEQPSSQAFHRSVSGGEAVVHECEREKTPCRPPQPRQESIADDDGFTEVKSGGRHR</sequence>
<name>A0A2V3INA1_9FLOR</name>
<evidence type="ECO:0000313" key="5">
    <source>
        <dbReference type="Proteomes" id="UP000247409"/>
    </source>
</evidence>
<evidence type="ECO:0000256" key="3">
    <source>
        <dbReference type="SAM" id="MobiDB-lite"/>
    </source>
</evidence>
<protein>
    <recommendedName>
        <fullName evidence="6">Pre-rRNA-processing protein TSR2-like</fullName>
    </recommendedName>
</protein>
<keyword evidence="2" id="KW-0698">rRNA processing</keyword>
<dbReference type="Pfam" id="PF10273">
    <property type="entry name" value="WGG"/>
    <property type="match status" value="1"/>
</dbReference>
<feature type="compositionally biased region" description="Basic and acidic residues" evidence="3">
    <location>
        <begin position="128"/>
        <end position="138"/>
    </location>
</feature>
<keyword evidence="5" id="KW-1185">Reference proteome</keyword>
<evidence type="ECO:0000313" key="4">
    <source>
        <dbReference type="EMBL" id="PXF43555.1"/>
    </source>
</evidence>
<dbReference type="GO" id="GO:0006364">
    <property type="term" value="P:rRNA processing"/>
    <property type="evidence" value="ECO:0007669"/>
    <property type="project" value="UniProtKB-KW"/>
</dbReference>
<evidence type="ECO:0008006" key="6">
    <source>
        <dbReference type="Google" id="ProtNLM"/>
    </source>
</evidence>
<feature type="region of interest" description="Disordered" evidence="3">
    <location>
        <begin position="103"/>
        <end position="165"/>
    </location>
</feature>
<gene>
    <name evidence="4" type="ORF">BWQ96_06667</name>
</gene>
<dbReference type="OrthoDB" id="263560at2759"/>
<comment type="caution">
    <text evidence="4">The sequence shown here is derived from an EMBL/GenBank/DDBJ whole genome shotgun (WGS) entry which is preliminary data.</text>
</comment>
<dbReference type="AlphaFoldDB" id="A0A2V3INA1"/>